<dbReference type="SMART" id="SM00895">
    <property type="entry name" value="FCD"/>
    <property type="match status" value="2"/>
</dbReference>
<evidence type="ECO:0000256" key="3">
    <source>
        <dbReference type="ARBA" id="ARBA00023163"/>
    </source>
</evidence>
<dbReference type="SUPFAM" id="SSF48008">
    <property type="entry name" value="GntR ligand-binding domain-like"/>
    <property type="match status" value="2"/>
</dbReference>
<dbReference type="PROSITE" id="PS50949">
    <property type="entry name" value="HTH_GNTR"/>
    <property type="match status" value="2"/>
</dbReference>
<dbReference type="SMART" id="SM00345">
    <property type="entry name" value="HTH_GNTR"/>
    <property type="match status" value="2"/>
</dbReference>
<name>A0ABN9NRA5_9MYCO</name>
<dbReference type="InterPro" id="IPR008920">
    <property type="entry name" value="TF_FadR/GntR_C"/>
</dbReference>
<feature type="domain" description="HTH gntR-type" evidence="4">
    <location>
        <begin position="254"/>
        <end position="324"/>
    </location>
</feature>
<dbReference type="EMBL" id="OY726397">
    <property type="protein sequence ID" value="CAJ1510702.1"/>
    <property type="molecule type" value="Genomic_DNA"/>
</dbReference>
<sequence length="485" mass="52642">MTGVSQEMIAPRIDSRKAKLAGRAAEQIVADVIELGWPVGHVLGSEAELLERYGVSRAVLREAVRLVEHQRVARMRRGTGGGLVIDEPHIDAVIGPAIIYLLRVDATLDDIFDTRMLLEQLAAEIASQRAGENDIAELRATLEREAAGAAGDYRLLHAHVAALTGNPVLELFVETFSQVSNFYFADEAALPSDMAHEVCRAHDAIARAVLANDPGLARERMRRHLSAEADFIRRQPDTVQRLDPAVALAGSLTDKRGEALARQLFTDIVTADAKPGTFIGSETALMARHQASRAVVREAIRILEYHQIALTRRGPGGGLFVAEPDSSALADVIAIFLRRRGVQVRHISELRTGLELAVIERAAARLHTASTATAETMTARLEHSLRAETEQGPELAFSRGEDFHSTLGSLTGNPALQLVHHVTMRLGWQFFSQLASGNPQVSAISAPAALEPVHREITEALLAGDAEVALMRMRAHLNITGRTPS</sequence>
<dbReference type="InterPro" id="IPR011711">
    <property type="entry name" value="GntR_C"/>
</dbReference>
<dbReference type="Gene3D" id="1.10.10.10">
    <property type="entry name" value="Winged helix-like DNA-binding domain superfamily/Winged helix DNA-binding domain"/>
    <property type="match status" value="2"/>
</dbReference>
<organism evidence="5 6">
    <name type="scientific">[Mycobacterium] burgundiense</name>
    <dbReference type="NCBI Taxonomy" id="3064286"/>
    <lineage>
        <taxon>Bacteria</taxon>
        <taxon>Bacillati</taxon>
        <taxon>Actinomycetota</taxon>
        <taxon>Actinomycetes</taxon>
        <taxon>Mycobacteriales</taxon>
        <taxon>Mycobacteriaceae</taxon>
        <taxon>Mycolicibacterium</taxon>
    </lineage>
</organism>
<keyword evidence="6" id="KW-1185">Reference proteome</keyword>
<evidence type="ECO:0000259" key="4">
    <source>
        <dbReference type="PROSITE" id="PS50949"/>
    </source>
</evidence>
<dbReference type="InterPro" id="IPR036388">
    <property type="entry name" value="WH-like_DNA-bd_sf"/>
</dbReference>
<dbReference type="InterPro" id="IPR000524">
    <property type="entry name" value="Tscrpt_reg_HTH_GntR"/>
</dbReference>
<dbReference type="Gene3D" id="1.20.120.530">
    <property type="entry name" value="GntR ligand-binding domain-like"/>
    <property type="match status" value="2"/>
</dbReference>
<keyword evidence="2" id="KW-0238">DNA-binding</keyword>
<gene>
    <name evidence="5" type="ORF">MU0053_004743</name>
</gene>
<protein>
    <submittedName>
        <fullName evidence="5">FCD domain-containing protein</fullName>
    </submittedName>
</protein>
<feature type="domain" description="HTH gntR-type" evidence="4">
    <location>
        <begin position="18"/>
        <end position="87"/>
    </location>
</feature>
<keyword evidence="3" id="KW-0804">Transcription</keyword>
<reference evidence="5 6" key="1">
    <citation type="submission" date="2023-08" db="EMBL/GenBank/DDBJ databases">
        <authorList>
            <person name="Folkvardsen B D."/>
            <person name="Norman A."/>
        </authorList>
    </citation>
    <scope>NUCLEOTIDE SEQUENCE [LARGE SCALE GENOMIC DNA]</scope>
    <source>
        <strain evidence="5 6">Mu0053</strain>
    </source>
</reference>
<keyword evidence="1" id="KW-0805">Transcription regulation</keyword>
<dbReference type="SUPFAM" id="SSF46785">
    <property type="entry name" value="Winged helix' DNA-binding domain"/>
    <property type="match status" value="2"/>
</dbReference>
<dbReference type="Pfam" id="PF07729">
    <property type="entry name" value="FCD"/>
    <property type="match status" value="2"/>
</dbReference>
<evidence type="ECO:0000256" key="1">
    <source>
        <dbReference type="ARBA" id="ARBA00023015"/>
    </source>
</evidence>
<dbReference type="Pfam" id="PF00392">
    <property type="entry name" value="GntR"/>
    <property type="match status" value="1"/>
</dbReference>
<dbReference type="RefSeq" id="WP_308480011.1">
    <property type="nucleotide sequence ID" value="NZ_OY726397.1"/>
</dbReference>
<evidence type="ECO:0000313" key="5">
    <source>
        <dbReference type="EMBL" id="CAJ1510702.1"/>
    </source>
</evidence>
<evidence type="ECO:0000256" key="2">
    <source>
        <dbReference type="ARBA" id="ARBA00023125"/>
    </source>
</evidence>
<accession>A0ABN9NRA5</accession>
<evidence type="ECO:0000313" key="6">
    <source>
        <dbReference type="Proteomes" id="UP001190465"/>
    </source>
</evidence>
<dbReference type="Proteomes" id="UP001190465">
    <property type="component" value="Chromosome"/>
</dbReference>
<dbReference type="PANTHER" id="PTHR43537:SF51">
    <property type="entry name" value="HTH-TYPE TRANSCRIPTIONAL REGULATOR LGOR-RELATED"/>
    <property type="match status" value="1"/>
</dbReference>
<dbReference type="InterPro" id="IPR036390">
    <property type="entry name" value="WH_DNA-bd_sf"/>
</dbReference>
<proteinExistence type="predicted"/>
<dbReference type="PANTHER" id="PTHR43537">
    <property type="entry name" value="TRANSCRIPTIONAL REGULATOR, GNTR FAMILY"/>
    <property type="match status" value="1"/>
</dbReference>